<reference evidence="1 2" key="1">
    <citation type="submission" date="2019-03" db="EMBL/GenBank/DDBJ databases">
        <title>Genomics of glacier-inhabiting Cryobacterium strains.</title>
        <authorList>
            <person name="Liu Q."/>
            <person name="Xin Y.-H."/>
        </authorList>
    </citation>
    <scope>NUCLEOTIDE SEQUENCE [LARGE SCALE GENOMIC DNA]</scope>
    <source>
        <strain evidence="1 2">Hh15</strain>
    </source>
</reference>
<name>A0A1H8M9J8_9MICO</name>
<dbReference type="STRING" id="1424661.SAMN05216281_1413"/>
<evidence type="ECO:0000313" key="2">
    <source>
        <dbReference type="Proteomes" id="UP000297654"/>
    </source>
</evidence>
<evidence type="ECO:0000313" key="1">
    <source>
        <dbReference type="EMBL" id="TFB82474.1"/>
    </source>
</evidence>
<comment type="caution">
    <text evidence="1">The sequence shown here is derived from an EMBL/GenBank/DDBJ whole genome shotgun (WGS) entry which is preliminary data.</text>
</comment>
<dbReference type="AlphaFoldDB" id="A0A1H8M9J8"/>
<keyword evidence="2" id="KW-1185">Reference proteome</keyword>
<protein>
    <submittedName>
        <fullName evidence="1">Uncharacterized protein</fullName>
    </submittedName>
</protein>
<dbReference type="OrthoDB" id="5192631at2"/>
<gene>
    <name evidence="1" type="ORF">E3O10_17545</name>
</gene>
<proteinExistence type="predicted"/>
<dbReference type="EMBL" id="SOFF01000060">
    <property type="protein sequence ID" value="TFB82474.1"/>
    <property type="molecule type" value="Genomic_DNA"/>
</dbReference>
<dbReference type="RefSeq" id="WP_134450471.1">
    <property type="nucleotide sequence ID" value="NZ_FOCN01000041.1"/>
</dbReference>
<accession>A0A1H8M9J8</accession>
<dbReference type="Proteomes" id="UP000297654">
    <property type="component" value="Unassembled WGS sequence"/>
</dbReference>
<organism evidence="1 2">
    <name type="scientific">Cryobacterium luteum</name>
    <dbReference type="NCBI Taxonomy" id="1424661"/>
    <lineage>
        <taxon>Bacteria</taxon>
        <taxon>Bacillati</taxon>
        <taxon>Actinomycetota</taxon>
        <taxon>Actinomycetes</taxon>
        <taxon>Micrococcales</taxon>
        <taxon>Microbacteriaceae</taxon>
        <taxon>Cryobacterium</taxon>
    </lineage>
</organism>
<sequence>MKTPMTDDTWIEYFTVALRLRRVSGTAIGDAVASVRELLADSGQSAEEAFGPALEYSASLDLPIINPREQALRTVLLPVLGLFTFLVFSLASTAWFDRDLILISGPQMLLLAIPVVLTLMFAFPFYPRAVIRQRWLPAVLVLVAGASSALATLVAPASASDAWLVFSALPMLVGTATVLVVLSVIGTVATLRSRDDDEIVEPLQAQVGAKRPRGRHLLLIAVNWLFPLIAVVVFAMVWGFSLLRP</sequence>